<dbReference type="Pfam" id="PF00691">
    <property type="entry name" value="OmpA"/>
    <property type="match status" value="1"/>
</dbReference>
<evidence type="ECO:0000256" key="1">
    <source>
        <dbReference type="PROSITE-ProRule" id="PRU00473"/>
    </source>
</evidence>
<dbReference type="InterPro" id="IPR036737">
    <property type="entry name" value="OmpA-like_sf"/>
</dbReference>
<dbReference type="EMBL" id="PYLW01000003">
    <property type="protein sequence ID" value="PSV98688.1"/>
    <property type="molecule type" value="Genomic_DNA"/>
</dbReference>
<keyword evidence="1" id="KW-0472">Membrane</keyword>
<feature type="domain" description="OmpA-like" evidence="2">
    <location>
        <begin position="180"/>
        <end position="297"/>
    </location>
</feature>
<dbReference type="PROSITE" id="PS51123">
    <property type="entry name" value="OMPA_2"/>
    <property type="match status" value="1"/>
</dbReference>
<dbReference type="EMBL" id="PYOP01000011">
    <property type="protein sequence ID" value="PSW97983.1"/>
    <property type="molecule type" value="Genomic_DNA"/>
</dbReference>
<dbReference type="Proteomes" id="UP000241190">
    <property type="component" value="Unassembled WGS sequence"/>
</dbReference>
<dbReference type="PANTHER" id="PTHR30329">
    <property type="entry name" value="STATOR ELEMENT OF FLAGELLAR MOTOR COMPLEX"/>
    <property type="match status" value="1"/>
</dbReference>
<dbReference type="OrthoDB" id="6905929at2"/>
<dbReference type="Gene3D" id="2.60.40.2540">
    <property type="match status" value="1"/>
</dbReference>
<proteinExistence type="predicted"/>
<gene>
    <name evidence="3" type="ORF">C9I88_04480</name>
    <name evidence="4" type="ORF">C9J52_08590</name>
</gene>
<dbReference type="GeneID" id="93548033"/>
<dbReference type="Pfam" id="PF18393">
    <property type="entry name" value="MotY_N"/>
    <property type="match status" value="1"/>
</dbReference>
<evidence type="ECO:0000313" key="6">
    <source>
        <dbReference type="Proteomes" id="UP000241954"/>
    </source>
</evidence>
<dbReference type="AlphaFoldDB" id="A0A0D8P2F7"/>
<dbReference type="InterPro" id="IPR006665">
    <property type="entry name" value="OmpA-like"/>
</dbReference>
<protein>
    <submittedName>
        <fullName evidence="3">OmpA family protein</fullName>
    </submittedName>
</protein>
<accession>A0A0D8P2F7</accession>
<dbReference type="STRING" id="56192.UB38_11950"/>
<dbReference type="SUPFAM" id="SSF103088">
    <property type="entry name" value="OmpA-like"/>
    <property type="match status" value="1"/>
</dbReference>
<dbReference type="InterPro" id="IPR041544">
    <property type="entry name" value="MotY_N"/>
</dbReference>
<name>A0A0D8P2F7_9GAMM</name>
<dbReference type="Gene3D" id="3.30.1330.60">
    <property type="entry name" value="OmpA-like domain"/>
    <property type="match status" value="1"/>
</dbReference>
<dbReference type="PRINTS" id="PR01023">
    <property type="entry name" value="NAFLGMOTY"/>
</dbReference>
<dbReference type="NCBIfam" id="NF047620">
    <property type="entry name" value="FlgprotMotYVib"/>
    <property type="match status" value="1"/>
</dbReference>
<evidence type="ECO:0000313" key="5">
    <source>
        <dbReference type="Proteomes" id="UP000241190"/>
    </source>
</evidence>
<dbReference type="RefSeq" id="WP_045035790.1">
    <property type="nucleotide sequence ID" value="NZ_JZSR01000003.1"/>
</dbReference>
<dbReference type="InterPro" id="IPR050330">
    <property type="entry name" value="Bact_OuterMem_StrucFunc"/>
</dbReference>
<dbReference type="Proteomes" id="UP000241954">
    <property type="component" value="Unassembled WGS sequence"/>
</dbReference>
<dbReference type="CDD" id="cd07185">
    <property type="entry name" value="OmpA_C-like"/>
    <property type="match status" value="1"/>
</dbReference>
<keyword evidence="5" id="KW-1185">Reference proteome</keyword>
<evidence type="ECO:0000313" key="4">
    <source>
        <dbReference type="EMBL" id="PSW97983.1"/>
    </source>
</evidence>
<evidence type="ECO:0000259" key="2">
    <source>
        <dbReference type="PROSITE" id="PS51123"/>
    </source>
</evidence>
<organism evidence="3 6">
    <name type="scientific">Photobacterium iliopiscarium</name>
    <dbReference type="NCBI Taxonomy" id="56192"/>
    <lineage>
        <taxon>Bacteria</taxon>
        <taxon>Pseudomonadati</taxon>
        <taxon>Pseudomonadota</taxon>
        <taxon>Gammaproteobacteria</taxon>
        <taxon>Vibrionales</taxon>
        <taxon>Vibrionaceae</taxon>
        <taxon>Photobacterium</taxon>
    </lineage>
</organism>
<comment type="caution">
    <text evidence="3">The sequence shown here is derived from an EMBL/GenBank/DDBJ whole genome shotgun (WGS) entry which is preliminary data.</text>
</comment>
<sequence>MNLIELLTPWLRVGLILSVFFSMPTAMAKNYLAQPSQSQWQVIIDTPLECRLNHDIPGYGSAQFSARSSKKMNLHFELKMNRQLGATRNVKLTSMPPLWMPGDAAYAMTNLKFFKQFDGYIEGNTAWQMLAELEDGRNPTFSYKTWPVQQQRQLEVGLSAVNFNKSYQDFSQCLNNLMPFSFDDIAFTILHYNSDSDELDNMSQQRLSQIADYVRYSDDIDLVLVAAYSDSALGTVEGQRLSEQRAVKIESYFKGLGLPENRIQVEAYGKRRPIADNSTPVGRNQNRRVVISLGRSEV</sequence>
<reference evidence="3 6" key="1">
    <citation type="submission" date="2018-01" db="EMBL/GenBank/DDBJ databases">
        <title>Whole genome sequencing of Histamine producing bacteria.</title>
        <authorList>
            <person name="Butler K."/>
        </authorList>
    </citation>
    <scope>NUCLEOTIDE SEQUENCE [LARGE SCALE GENOMIC DNA]</scope>
    <source>
        <strain evidence="4 5">ATCC 51761</strain>
        <strain evidence="3 6">NCIMB 13481</strain>
    </source>
</reference>
<dbReference type="GO" id="GO:0016020">
    <property type="term" value="C:membrane"/>
    <property type="evidence" value="ECO:0007669"/>
    <property type="project" value="UniProtKB-UniRule"/>
</dbReference>
<dbReference type="PANTHER" id="PTHR30329:SF21">
    <property type="entry name" value="LIPOPROTEIN YIAD-RELATED"/>
    <property type="match status" value="1"/>
</dbReference>
<evidence type="ECO:0000313" key="3">
    <source>
        <dbReference type="EMBL" id="PSV98688.1"/>
    </source>
</evidence>